<comment type="subcellular location">
    <subcellularLocation>
        <location evidence="1">Membrane</location>
        <topology evidence="1">Multi-pass membrane protein</topology>
    </subcellularLocation>
</comment>
<feature type="transmembrane region" description="Helical" evidence="6">
    <location>
        <begin position="76"/>
        <end position="95"/>
    </location>
</feature>
<evidence type="ECO:0000256" key="3">
    <source>
        <dbReference type="ARBA" id="ARBA00022692"/>
    </source>
</evidence>
<evidence type="ECO:0000313" key="8">
    <source>
        <dbReference type="EMBL" id="ABJ84542.1"/>
    </source>
</evidence>
<proteinExistence type="inferred from homology"/>
<dbReference type="STRING" id="234267.Acid_3570"/>
<dbReference type="InterPro" id="IPR051401">
    <property type="entry name" value="GtrA_CellWall_Glycosyl"/>
</dbReference>
<evidence type="ECO:0000256" key="4">
    <source>
        <dbReference type="ARBA" id="ARBA00022989"/>
    </source>
</evidence>
<evidence type="ECO:0000259" key="7">
    <source>
        <dbReference type="Pfam" id="PF04138"/>
    </source>
</evidence>
<feature type="transmembrane region" description="Helical" evidence="6">
    <location>
        <begin position="12"/>
        <end position="31"/>
    </location>
</feature>
<evidence type="ECO:0000256" key="1">
    <source>
        <dbReference type="ARBA" id="ARBA00004141"/>
    </source>
</evidence>
<keyword evidence="4 6" id="KW-1133">Transmembrane helix</keyword>
<dbReference type="GO" id="GO:0000271">
    <property type="term" value="P:polysaccharide biosynthetic process"/>
    <property type="evidence" value="ECO:0007669"/>
    <property type="project" value="InterPro"/>
</dbReference>
<feature type="transmembrane region" description="Helical" evidence="6">
    <location>
        <begin position="107"/>
        <end position="130"/>
    </location>
</feature>
<evidence type="ECO:0000256" key="6">
    <source>
        <dbReference type="SAM" id="Phobius"/>
    </source>
</evidence>
<name>Q020U7_SOLUE</name>
<organism evidence="8">
    <name type="scientific">Solibacter usitatus (strain Ellin6076)</name>
    <dbReference type="NCBI Taxonomy" id="234267"/>
    <lineage>
        <taxon>Bacteria</taxon>
        <taxon>Pseudomonadati</taxon>
        <taxon>Acidobacteriota</taxon>
        <taxon>Terriglobia</taxon>
        <taxon>Bryobacterales</taxon>
        <taxon>Solibacteraceae</taxon>
        <taxon>Candidatus Solibacter</taxon>
    </lineage>
</organism>
<dbReference type="EMBL" id="CP000473">
    <property type="protein sequence ID" value="ABJ84542.1"/>
    <property type="molecule type" value="Genomic_DNA"/>
</dbReference>
<protein>
    <submittedName>
        <fullName evidence="8">GtrA family protein</fullName>
    </submittedName>
</protein>
<feature type="transmembrane region" description="Helical" evidence="6">
    <location>
        <begin position="37"/>
        <end position="55"/>
    </location>
</feature>
<sequence length="133" mass="14646" precursor="true">MRQLATRWVKFSAVGVLGIGVQMGSFALLFSGLGVNYMAATAFAVEAAVLHNFAWHERYTWKDRKHGGTREMVYRLARFHAGNGLVSIAGNLALMRLFVGAMGINHYLASGASIAICSLLNFAISEWFVFRSE</sequence>
<feature type="domain" description="GtrA/DPMS transmembrane" evidence="7">
    <location>
        <begin position="10"/>
        <end position="130"/>
    </location>
</feature>
<dbReference type="PANTHER" id="PTHR38459:SF1">
    <property type="entry name" value="PROPHAGE BACTOPRENOL-LINKED GLUCOSE TRANSLOCASE HOMOLOG"/>
    <property type="match status" value="1"/>
</dbReference>
<evidence type="ECO:0000256" key="2">
    <source>
        <dbReference type="ARBA" id="ARBA00009399"/>
    </source>
</evidence>
<accession>Q020U7</accession>
<dbReference type="AlphaFoldDB" id="Q020U7"/>
<keyword evidence="5 6" id="KW-0472">Membrane</keyword>
<dbReference type="InParanoid" id="Q020U7"/>
<dbReference type="eggNOG" id="COG2246">
    <property type="taxonomic scope" value="Bacteria"/>
</dbReference>
<dbReference type="KEGG" id="sus:Acid_3570"/>
<comment type="similarity">
    <text evidence="2">Belongs to the GtrA family.</text>
</comment>
<keyword evidence="3 6" id="KW-0812">Transmembrane</keyword>
<dbReference type="InterPro" id="IPR007267">
    <property type="entry name" value="GtrA_DPMS_TM"/>
</dbReference>
<dbReference type="PANTHER" id="PTHR38459">
    <property type="entry name" value="PROPHAGE BACTOPRENOL-LINKED GLUCOSE TRANSLOCASE HOMOLOG"/>
    <property type="match status" value="1"/>
</dbReference>
<evidence type="ECO:0000256" key="5">
    <source>
        <dbReference type="ARBA" id="ARBA00023136"/>
    </source>
</evidence>
<dbReference type="Pfam" id="PF04138">
    <property type="entry name" value="GtrA_DPMS_TM"/>
    <property type="match status" value="1"/>
</dbReference>
<dbReference type="OrthoDB" id="9807815at2"/>
<reference evidence="8" key="1">
    <citation type="submission" date="2006-10" db="EMBL/GenBank/DDBJ databases">
        <title>Complete sequence of Solibacter usitatus Ellin6076.</title>
        <authorList>
            <consortium name="US DOE Joint Genome Institute"/>
            <person name="Copeland A."/>
            <person name="Lucas S."/>
            <person name="Lapidus A."/>
            <person name="Barry K."/>
            <person name="Detter J.C."/>
            <person name="Glavina del Rio T."/>
            <person name="Hammon N."/>
            <person name="Israni S."/>
            <person name="Dalin E."/>
            <person name="Tice H."/>
            <person name="Pitluck S."/>
            <person name="Thompson L.S."/>
            <person name="Brettin T."/>
            <person name="Bruce D."/>
            <person name="Han C."/>
            <person name="Tapia R."/>
            <person name="Gilna P."/>
            <person name="Schmutz J."/>
            <person name="Larimer F."/>
            <person name="Land M."/>
            <person name="Hauser L."/>
            <person name="Kyrpides N."/>
            <person name="Mikhailova N."/>
            <person name="Janssen P.H."/>
            <person name="Kuske C.R."/>
            <person name="Richardson P."/>
        </authorList>
    </citation>
    <scope>NUCLEOTIDE SEQUENCE</scope>
    <source>
        <strain evidence="8">Ellin6076</strain>
    </source>
</reference>
<dbReference type="GO" id="GO:0005886">
    <property type="term" value="C:plasma membrane"/>
    <property type="evidence" value="ECO:0007669"/>
    <property type="project" value="TreeGrafter"/>
</dbReference>
<gene>
    <name evidence="8" type="ordered locus">Acid_3570</name>
</gene>
<dbReference type="HOGENOM" id="CLU_083873_6_0_0"/>